<evidence type="ECO:0000259" key="10">
    <source>
        <dbReference type="Pfam" id="PF04413"/>
    </source>
</evidence>
<evidence type="ECO:0000256" key="5">
    <source>
        <dbReference type="ARBA" id="ARBA00031445"/>
    </source>
</evidence>
<keyword evidence="9" id="KW-1003">Cell membrane</keyword>
<comment type="similarity">
    <text evidence="9">Belongs to the glycosyltransferase group 1 family.</text>
</comment>
<dbReference type="UniPathway" id="UPA00958"/>
<keyword evidence="12" id="KW-1185">Reference proteome</keyword>
<evidence type="ECO:0000256" key="9">
    <source>
        <dbReference type="RuleBase" id="RU365103"/>
    </source>
</evidence>
<dbReference type="PATRIC" id="fig|742823.3.peg.511"/>
<feature type="site" description="Transition state stabilizer" evidence="8">
    <location>
        <position position="137"/>
    </location>
</feature>
<dbReference type="InterPro" id="IPR039901">
    <property type="entry name" value="Kdotransferase"/>
</dbReference>
<accession>K1JW54</accession>
<dbReference type="GO" id="GO:0005886">
    <property type="term" value="C:plasma membrane"/>
    <property type="evidence" value="ECO:0007669"/>
    <property type="project" value="UniProtKB-SubCell"/>
</dbReference>
<keyword evidence="9" id="KW-0472">Membrane</keyword>
<dbReference type="EMBL" id="ADMG01000016">
    <property type="protein sequence ID" value="EKB31937.1"/>
    <property type="molecule type" value="Genomic_DNA"/>
</dbReference>
<gene>
    <name evidence="11" type="ORF">HMPREF9465_00514</name>
</gene>
<sequence>MRITPSMYRAVSVVALPLASLYLMWRSRRQPAYRQFWDERFAWSSFPLKTGRPRVWIHAVSVGETNAAKPLLEAVLERWPECDVLLTHMTPTGREAGAKLVALAPDRIHQCYLPYDAPYAVEKFFRQTQPTIGIIMETEVWPNLMSEAKRCGVPMVLANARESEKSRAQAEKFLDVMGPAFGSFTAILAQSEEDKERLESLGGRNVTVCGSVKFDIRPNASQEAAARAWKASLSRPVALIASTRQGEEVLFAKAMATRPELLRRAQFWLVPRHPQRFDEVFRTLTGAGLKVCRRSQIAEPADVPADTDVVLGDSMGEMSFYCALADMTAMGGSFQNHGSQNVIEPALAGSPIVVGPSIFNFQKVIRDGLSAGAMVQVETPEEALDRFEHWLDVPETRVSASEAALGFSRQYAGATQRMMTILEVLWQKAQKTASLTS</sequence>
<feature type="domain" description="3-deoxy-D-manno-octulosonic-acid transferase N-terminal" evidence="10">
    <location>
        <begin position="37"/>
        <end position="216"/>
    </location>
</feature>
<feature type="active site" description="Proton acceptor" evidence="7">
    <location>
        <position position="64"/>
    </location>
</feature>
<evidence type="ECO:0000256" key="7">
    <source>
        <dbReference type="PIRSR" id="PIRSR639901-1"/>
    </source>
</evidence>
<dbReference type="eggNOG" id="COG1519">
    <property type="taxonomic scope" value="Bacteria"/>
</dbReference>
<dbReference type="EC" id="2.4.99.12" evidence="2 9"/>
<evidence type="ECO:0000256" key="6">
    <source>
        <dbReference type="ARBA" id="ARBA00049183"/>
    </source>
</evidence>
<dbReference type="PANTHER" id="PTHR42755:SF1">
    <property type="entry name" value="3-DEOXY-D-MANNO-OCTULOSONIC ACID TRANSFERASE, MITOCHONDRIAL-RELATED"/>
    <property type="match status" value="1"/>
</dbReference>
<dbReference type="GO" id="GO:0009244">
    <property type="term" value="P:lipopolysaccharide core region biosynthetic process"/>
    <property type="evidence" value="ECO:0007669"/>
    <property type="project" value="UniProtKB-UniRule"/>
</dbReference>
<reference evidence="11 12" key="1">
    <citation type="submission" date="2012-05" db="EMBL/GenBank/DDBJ databases">
        <title>The Genome Sequence of Sutterella wadsworthensis 2_1_59BFAA.</title>
        <authorList>
            <consortium name="The Broad Institute Genome Sequencing Platform"/>
            <person name="Earl A."/>
            <person name="Ward D."/>
            <person name="Feldgarden M."/>
            <person name="Gevers D."/>
            <person name="Daigneault M."/>
            <person name="Strauss J."/>
            <person name="Allen-Vercoe E."/>
            <person name="Walker B."/>
            <person name="Young S.K."/>
            <person name="Zeng Q."/>
            <person name="Gargeya S."/>
            <person name="Fitzgerald M."/>
            <person name="Haas B."/>
            <person name="Abouelleil A."/>
            <person name="Alvarado L."/>
            <person name="Arachchi H.M."/>
            <person name="Berlin A.M."/>
            <person name="Chapman S.B."/>
            <person name="Goldberg J."/>
            <person name="Griggs A."/>
            <person name="Gujja S."/>
            <person name="Hansen M."/>
            <person name="Howarth C."/>
            <person name="Imamovic A."/>
            <person name="Larimer J."/>
            <person name="McCowen C."/>
            <person name="Montmayeur A."/>
            <person name="Murphy C."/>
            <person name="Neiman D."/>
            <person name="Pearson M."/>
            <person name="Priest M."/>
            <person name="Roberts A."/>
            <person name="Saif S."/>
            <person name="Shea T."/>
            <person name="Sisk P."/>
            <person name="Sykes S."/>
            <person name="Wortman J."/>
            <person name="Nusbaum C."/>
            <person name="Birren B."/>
        </authorList>
    </citation>
    <scope>NUCLEOTIDE SEQUENCE [LARGE SCALE GENOMIC DNA]</scope>
    <source>
        <strain evidence="11 12">2_1_59BFAA</strain>
    </source>
</reference>
<comment type="pathway">
    <text evidence="1 9">Bacterial outer membrane biogenesis; LPS core biosynthesis.</text>
</comment>
<dbReference type="Proteomes" id="UP000005835">
    <property type="component" value="Unassembled WGS sequence"/>
</dbReference>
<organism evidence="11 12">
    <name type="scientific">Sutterella wadsworthensis 2_1_59BFAA</name>
    <dbReference type="NCBI Taxonomy" id="742823"/>
    <lineage>
        <taxon>Bacteria</taxon>
        <taxon>Pseudomonadati</taxon>
        <taxon>Pseudomonadota</taxon>
        <taxon>Betaproteobacteria</taxon>
        <taxon>Burkholderiales</taxon>
        <taxon>Sutterellaceae</taxon>
        <taxon>Sutterella</taxon>
    </lineage>
</organism>
<dbReference type="Gene3D" id="3.40.50.2000">
    <property type="entry name" value="Glycogen Phosphorylase B"/>
    <property type="match status" value="1"/>
</dbReference>
<evidence type="ECO:0000256" key="4">
    <source>
        <dbReference type="ARBA" id="ARBA00022679"/>
    </source>
</evidence>
<evidence type="ECO:0000313" key="12">
    <source>
        <dbReference type="Proteomes" id="UP000005835"/>
    </source>
</evidence>
<evidence type="ECO:0000256" key="2">
    <source>
        <dbReference type="ARBA" id="ARBA00012621"/>
    </source>
</evidence>
<dbReference type="Gene3D" id="3.40.50.11720">
    <property type="entry name" value="3-Deoxy-D-manno-octulosonic-acid transferase, N-terminal domain"/>
    <property type="match status" value="1"/>
</dbReference>
<keyword evidence="9" id="KW-0448">Lipopolysaccharide biosynthesis</keyword>
<dbReference type="Pfam" id="PF04413">
    <property type="entry name" value="Glycos_transf_N"/>
    <property type="match status" value="1"/>
</dbReference>
<dbReference type="AlphaFoldDB" id="K1JW54"/>
<evidence type="ECO:0000256" key="1">
    <source>
        <dbReference type="ARBA" id="ARBA00004713"/>
    </source>
</evidence>
<dbReference type="GO" id="GO:0009245">
    <property type="term" value="P:lipid A biosynthetic process"/>
    <property type="evidence" value="ECO:0007669"/>
    <property type="project" value="TreeGrafter"/>
</dbReference>
<comment type="subcellular location">
    <subcellularLocation>
        <location evidence="9">Cell membrane</location>
    </subcellularLocation>
</comment>
<comment type="catalytic activity">
    <reaction evidence="6 9">
        <text>lipid IVA (E. coli) + CMP-3-deoxy-beta-D-manno-octulosonate = alpha-Kdo-(2-&gt;6)-lipid IVA (E. coli) + CMP + H(+)</text>
        <dbReference type="Rhea" id="RHEA:28066"/>
        <dbReference type="ChEBI" id="CHEBI:15378"/>
        <dbReference type="ChEBI" id="CHEBI:58603"/>
        <dbReference type="ChEBI" id="CHEBI:60364"/>
        <dbReference type="ChEBI" id="CHEBI:60377"/>
        <dbReference type="ChEBI" id="CHEBI:85987"/>
        <dbReference type="EC" id="2.4.99.12"/>
    </reaction>
</comment>
<dbReference type="RefSeq" id="WP_005433852.1">
    <property type="nucleotide sequence ID" value="NZ_JH815514.1"/>
</dbReference>
<protein>
    <recommendedName>
        <fullName evidence="3 9">3-deoxy-D-manno-octulosonic acid transferase</fullName>
        <shortName evidence="9">Kdo transferase</shortName>
        <ecNumber evidence="2 9">2.4.99.12</ecNumber>
    </recommendedName>
    <alternativeName>
        <fullName evidence="5 9">Lipid IV(A) 3-deoxy-D-manno-octulosonic acid transferase</fullName>
    </alternativeName>
</protein>
<proteinExistence type="inferred from homology"/>
<evidence type="ECO:0000313" key="11">
    <source>
        <dbReference type="EMBL" id="EKB31937.1"/>
    </source>
</evidence>
<name>K1JW54_9BURK</name>
<dbReference type="PANTHER" id="PTHR42755">
    <property type="entry name" value="3-DEOXY-MANNO-OCTULOSONATE CYTIDYLYLTRANSFERASE"/>
    <property type="match status" value="1"/>
</dbReference>
<keyword evidence="4 9" id="KW-0808">Transferase</keyword>
<evidence type="ECO:0000256" key="8">
    <source>
        <dbReference type="PIRSR" id="PIRSR639901-2"/>
    </source>
</evidence>
<feature type="site" description="Transition state stabilizer" evidence="8">
    <location>
        <position position="213"/>
    </location>
</feature>
<comment type="caution">
    <text evidence="11">The sequence shown here is derived from an EMBL/GenBank/DDBJ whole genome shotgun (WGS) entry which is preliminary data.</text>
</comment>
<dbReference type="InterPro" id="IPR007507">
    <property type="entry name" value="Glycos_transf_N"/>
</dbReference>
<dbReference type="GO" id="GO:0043842">
    <property type="term" value="F:Kdo transferase activity"/>
    <property type="evidence" value="ECO:0007669"/>
    <property type="project" value="UniProtKB-EC"/>
</dbReference>
<dbReference type="STRING" id="742823.HMPREF9465_00514"/>
<comment type="function">
    <text evidence="9">Involved in lipopolysaccharide (LPS) biosynthesis. Catalyzes the transfer of 3-deoxy-D-manno-octulosonate (Kdo) residue(s) from CMP-Kdo to lipid IV(A), the tetraacyldisaccharide-1,4'-bisphosphate precursor of lipid A.</text>
</comment>
<dbReference type="InterPro" id="IPR038107">
    <property type="entry name" value="Glycos_transf_N_sf"/>
</dbReference>
<dbReference type="HOGENOM" id="CLU_036146_2_0_4"/>
<dbReference type="OrthoDB" id="9789797at2"/>
<evidence type="ECO:0000256" key="3">
    <source>
        <dbReference type="ARBA" id="ARBA00019077"/>
    </source>
</evidence>